<feature type="non-terminal residue" evidence="1">
    <location>
        <position position="1"/>
    </location>
</feature>
<sequence length="137" mass="15385">KNYGYDSSCTIILLAIHITLVVTRKKATIRNGHFQFFKPNLITHDVCWVVVTSLHSRIHITHHELDNLLGLWTAVSMQPGTLFLVFQAFTLGKGKVLPPQALSSVFSELASRLRCVAAYASDLVFLETSLRPHRRDG</sequence>
<feature type="non-terminal residue" evidence="1">
    <location>
        <position position="137"/>
    </location>
</feature>
<dbReference type="AlphaFoldDB" id="A0AA38GM04"/>
<evidence type="ECO:0000313" key="2">
    <source>
        <dbReference type="Proteomes" id="UP000824469"/>
    </source>
</evidence>
<proteinExistence type="predicted"/>
<name>A0AA38GM04_TAXCH</name>
<accession>A0AA38GM04</accession>
<dbReference type="Proteomes" id="UP000824469">
    <property type="component" value="Unassembled WGS sequence"/>
</dbReference>
<protein>
    <submittedName>
        <fullName evidence="1">Uncharacterized protein</fullName>
    </submittedName>
</protein>
<dbReference type="EMBL" id="JAHRHJ020000002">
    <property type="protein sequence ID" value="KAH9324527.1"/>
    <property type="molecule type" value="Genomic_DNA"/>
</dbReference>
<gene>
    <name evidence="1" type="ORF">KI387_004705</name>
</gene>
<comment type="caution">
    <text evidence="1">The sequence shown here is derived from an EMBL/GenBank/DDBJ whole genome shotgun (WGS) entry which is preliminary data.</text>
</comment>
<organism evidence="1 2">
    <name type="scientific">Taxus chinensis</name>
    <name type="common">Chinese yew</name>
    <name type="synonym">Taxus wallichiana var. chinensis</name>
    <dbReference type="NCBI Taxonomy" id="29808"/>
    <lineage>
        <taxon>Eukaryota</taxon>
        <taxon>Viridiplantae</taxon>
        <taxon>Streptophyta</taxon>
        <taxon>Embryophyta</taxon>
        <taxon>Tracheophyta</taxon>
        <taxon>Spermatophyta</taxon>
        <taxon>Pinopsida</taxon>
        <taxon>Pinidae</taxon>
        <taxon>Conifers II</taxon>
        <taxon>Cupressales</taxon>
        <taxon>Taxaceae</taxon>
        <taxon>Taxus</taxon>
    </lineage>
</organism>
<evidence type="ECO:0000313" key="1">
    <source>
        <dbReference type="EMBL" id="KAH9324527.1"/>
    </source>
</evidence>
<reference evidence="1 2" key="1">
    <citation type="journal article" date="2021" name="Nat. Plants">
        <title>The Taxus genome provides insights into paclitaxel biosynthesis.</title>
        <authorList>
            <person name="Xiong X."/>
            <person name="Gou J."/>
            <person name="Liao Q."/>
            <person name="Li Y."/>
            <person name="Zhou Q."/>
            <person name="Bi G."/>
            <person name="Li C."/>
            <person name="Du R."/>
            <person name="Wang X."/>
            <person name="Sun T."/>
            <person name="Guo L."/>
            <person name="Liang H."/>
            <person name="Lu P."/>
            <person name="Wu Y."/>
            <person name="Zhang Z."/>
            <person name="Ro D.K."/>
            <person name="Shang Y."/>
            <person name="Huang S."/>
            <person name="Yan J."/>
        </authorList>
    </citation>
    <scope>NUCLEOTIDE SEQUENCE [LARGE SCALE GENOMIC DNA]</scope>
    <source>
        <strain evidence="1">Ta-2019</strain>
    </source>
</reference>
<keyword evidence="2" id="KW-1185">Reference proteome</keyword>